<dbReference type="AlphaFoldDB" id="A0A8S9S776"/>
<reference evidence="2" key="1">
    <citation type="submission" date="2019-12" db="EMBL/GenBank/DDBJ databases">
        <title>Genome sequencing and annotation of Brassica cretica.</title>
        <authorList>
            <person name="Studholme D.J."/>
            <person name="Sarris P."/>
        </authorList>
    </citation>
    <scope>NUCLEOTIDE SEQUENCE</scope>
    <source>
        <strain evidence="2">PFS-109/04</strain>
        <tissue evidence="2">Leaf</tissue>
    </source>
</reference>
<dbReference type="EMBL" id="QGKX02000088">
    <property type="protein sequence ID" value="KAF3589425.1"/>
    <property type="molecule type" value="Genomic_DNA"/>
</dbReference>
<dbReference type="NCBIfam" id="TIGR01640">
    <property type="entry name" value="F_box_assoc_1"/>
    <property type="match status" value="1"/>
</dbReference>
<dbReference type="Proteomes" id="UP000712600">
    <property type="component" value="Unassembled WGS sequence"/>
</dbReference>
<gene>
    <name evidence="2" type="ORF">F2Q69_00028030</name>
</gene>
<dbReference type="PANTHER" id="PTHR31111:SF89">
    <property type="entry name" value="F-BOX DOMAIN-CONTAINING PROTEIN"/>
    <property type="match status" value="1"/>
</dbReference>
<dbReference type="InterPro" id="IPR017451">
    <property type="entry name" value="F-box-assoc_interact_dom"/>
</dbReference>
<dbReference type="InterPro" id="IPR013187">
    <property type="entry name" value="F-box-assoc_dom_typ3"/>
</dbReference>
<organism evidence="2 3">
    <name type="scientific">Brassica cretica</name>
    <name type="common">Mustard</name>
    <dbReference type="NCBI Taxonomy" id="69181"/>
    <lineage>
        <taxon>Eukaryota</taxon>
        <taxon>Viridiplantae</taxon>
        <taxon>Streptophyta</taxon>
        <taxon>Embryophyta</taxon>
        <taxon>Tracheophyta</taxon>
        <taxon>Spermatophyta</taxon>
        <taxon>Magnoliopsida</taxon>
        <taxon>eudicotyledons</taxon>
        <taxon>Gunneridae</taxon>
        <taxon>Pentapetalae</taxon>
        <taxon>rosids</taxon>
        <taxon>malvids</taxon>
        <taxon>Brassicales</taxon>
        <taxon>Brassicaceae</taxon>
        <taxon>Brassiceae</taxon>
        <taxon>Brassica</taxon>
    </lineage>
</organism>
<dbReference type="InterPro" id="IPR036047">
    <property type="entry name" value="F-box-like_dom_sf"/>
</dbReference>
<name>A0A8S9S776_BRACR</name>
<evidence type="ECO:0000313" key="2">
    <source>
        <dbReference type="EMBL" id="KAF3589425.1"/>
    </source>
</evidence>
<evidence type="ECO:0000259" key="1">
    <source>
        <dbReference type="Pfam" id="PF08268"/>
    </source>
</evidence>
<comment type="caution">
    <text evidence="2">The sequence shown here is derived from an EMBL/GenBank/DDBJ whole genome shotgun (WGS) entry which is preliminary data.</text>
</comment>
<dbReference type="Pfam" id="PF08268">
    <property type="entry name" value="FBA_3"/>
    <property type="match status" value="1"/>
</dbReference>
<sequence>MKRVKRSKNQDERIVNDPFTNLANDMIIEILMKLPPRSIARLHFASKESSSIILDKKFIQWYMTRSLTQPRYLISLHRGGYMQMQLFQSLSQDHPYNHYMVSYEMEPDVLYEFTPPVRGLICGRDFTKMIVGNPSTGQFVSLPRIKTRRQDILSVFGYDPVNDVYKVLCMTHCFKIKPITYKRNSPEIPITSMSGESSLRNSITLCTPLVTMSIPIAPHRCYN</sequence>
<accession>A0A8S9S776</accession>
<proteinExistence type="predicted"/>
<dbReference type="SUPFAM" id="SSF81383">
    <property type="entry name" value="F-box domain"/>
    <property type="match status" value="1"/>
</dbReference>
<protein>
    <recommendedName>
        <fullName evidence="1">F-box associated beta-propeller type 3 domain-containing protein</fullName>
    </recommendedName>
</protein>
<evidence type="ECO:0000313" key="3">
    <source>
        <dbReference type="Proteomes" id="UP000712600"/>
    </source>
</evidence>
<feature type="domain" description="F-box associated beta-propeller type 3" evidence="1">
    <location>
        <begin position="73"/>
        <end position="172"/>
    </location>
</feature>
<dbReference type="PANTHER" id="PTHR31111">
    <property type="entry name" value="BNAA05G37150D PROTEIN-RELATED"/>
    <property type="match status" value="1"/>
</dbReference>